<dbReference type="Pfam" id="PF01381">
    <property type="entry name" value="HTH_3"/>
    <property type="match status" value="1"/>
</dbReference>
<comment type="caution">
    <text evidence="3">The sequence shown here is derived from an EMBL/GenBank/DDBJ whole genome shotgun (WGS) entry which is preliminary data.</text>
</comment>
<proteinExistence type="predicted"/>
<dbReference type="SMART" id="SM00530">
    <property type="entry name" value="HTH_XRE"/>
    <property type="match status" value="1"/>
</dbReference>
<feature type="domain" description="HTH cro/C1-type" evidence="2">
    <location>
        <begin position="5"/>
        <end position="59"/>
    </location>
</feature>
<dbReference type="SUPFAM" id="SSF47413">
    <property type="entry name" value="lambda repressor-like DNA-binding domains"/>
    <property type="match status" value="1"/>
</dbReference>
<dbReference type="AlphaFoldDB" id="A0A644YZE5"/>
<evidence type="ECO:0000256" key="1">
    <source>
        <dbReference type="ARBA" id="ARBA00023125"/>
    </source>
</evidence>
<name>A0A644YZE5_9ZZZZ</name>
<dbReference type="PROSITE" id="PS50943">
    <property type="entry name" value="HTH_CROC1"/>
    <property type="match status" value="1"/>
</dbReference>
<evidence type="ECO:0000313" key="3">
    <source>
        <dbReference type="EMBL" id="MPM33669.1"/>
    </source>
</evidence>
<keyword evidence="1" id="KW-0238">DNA-binding</keyword>
<reference evidence="3" key="1">
    <citation type="submission" date="2019-08" db="EMBL/GenBank/DDBJ databases">
        <authorList>
            <person name="Kucharzyk K."/>
            <person name="Murdoch R.W."/>
            <person name="Higgins S."/>
            <person name="Loffler F."/>
        </authorList>
    </citation>
    <scope>NUCLEOTIDE SEQUENCE</scope>
</reference>
<dbReference type="CDD" id="cd00093">
    <property type="entry name" value="HTH_XRE"/>
    <property type="match status" value="1"/>
</dbReference>
<dbReference type="InterPro" id="IPR010982">
    <property type="entry name" value="Lambda_DNA-bd_dom_sf"/>
</dbReference>
<dbReference type="InterPro" id="IPR001387">
    <property type="entry name" value="Cro/C1-type_HTH"/>
</dbReference>
<dbReference type="EMBL" id="VSSQ01006725">
    <property type="protein sequence ID" value="MPM33669.1"/>
    <property type="molecule type" value="Genomic_DNA"/>
</dbReference>
<dbReference type="PANTHER" id="PTHR46558">
    <property type="entry name" value="TRACRIPTIONAL REGULATORY PROTEIN-RELATED-RELATED"/>
    <property type="match status" value="1"/>
</dbReference>
<dbReference type="GO" id="GO:0003677">
    <property type="term" value="F:DNA binding"/>
    <property type="evidence" value="ECO:0007669"/>
    <property type="project" value="UniProtKB-KW"/>
</dbReference>
<organism evidence="3">
    <name type="scientific">bioreactor metagenome</name>
    <dbReference type="NCBI Taxonomy" id="1076179"/>
    <lineage>
        <taxon>unclassified sequences</taxon>
        <taxon>metagenomes</taxon>
        <taxon>ecological metagenomes</taxon>
    </lineage>
</organism>
<dbReference type="Gene3D" id="1.10.260.40">
    <property type="entry name" value="lambda repressor-like DNA-binding domains"/>
    <property type="match status" value="1"/>
</dbReference>
<protein>
    <recommendedName>
        <fullName evidence="2">HTH cro/C1-type domain-containing protein</fullName>
    </recommendedName>
</protein>
<accession>A0A644YZE5</accession>
<evidence type="ECO:0000259" key="2">
    <source>
        <dbReference type="PROSITE" id="PS50943"/>
    </source>
</evidence>
<sequence length="68" mass="7753">MKSCIKKFREENDLTQDDLAALMCVSQQAVAKWENGVSFPRSELLPKLARVLKCSVDELLKSRVKEVE</sequence>
<dbReference type="PANTHER" id="PTHR46558:SF11">
    <property type="entry name" value="HTH-TYPE TRANSCRIPTIONAL REGULATOR XRE"/>
    <property type="match status" value="1"/>
</dbReference>
<gene>
    <name evidence="3" type="ORF">SDC9_80246</name>
</gene>